<dbReference type="Gene3D" id="1.10.510.10">
    <property type="entry name" value="Transferase(Phosphotransferase) domain 1"/>
    <property type="match status" value="1"/>
</dbReference>
<evidence type="ECO:0000313" key="1">
    <source>
        <dbReference type="EMBL" id="KAK4762569.1"/>
    </source>
</evidence>
<dbReference type="SUPFAM" id="SSF56112">
    <property type="entry name" value="Protein kinase-like (PK-like)"/>
    <property type="match status" value="1"/>
</dbReference>
<dbReference type="EMBL" id="JAXQNO010000024">
    <property type="protein sequence ID" value="KAK4762569.1"/>
    <property type="molecule type" value="Genomic_DNA"/>
</dbReference>
<keyword evidence="2" id="KW-1185">Reference proteome</keyword>
<reference evidence="1 2" key="1">
    <citation type="journal article" date="2023" name="Hortic Res">
        <title>Pangenome of water caltrop reveals structural variations and asymmetric subgenome divergence after allopolyploidization.</title>
        <authorList>
            <person name="Zhang X."/>
            <person name="Chen Y."/>
            <person name="Wang L."/>
            <person name="Yuan Y."/>
            <person name="Fang M."/>
            <person name="Shi L."/>
            <person name="Lu R."/>
            <person name="Comes H.P."/>
            <person name="Ma Y."/>
            <person name="Chen Y."/>
            <person name="Huang G."/>
            <person name="Zhou Y."/>
            <person name="Zheng Z."/>
            <person name="Qiu Y."/>
        </authorList>
    </citation>
    <scope>NUCLEOTIDE SEQUENCE [LARGE SCALE GENOMIC DNA]</scope>
    <source>
        <strain evidence="1">F231</strain>
    </source>
</reference>
<evidence type="ECO:0000313" key="2">
    <source>
        <dbReference type="Proteomes" id="UP001346149"/>
    </source>
</evidence>
<dbReference type="Proteomes" id="UP001346149">
    <property type="component" value="Unassembled WGS sequence"/>
</dbReference>
<comment type="caution">
    <text evidence="1">The sequence shown here is derived from an EMBL/GenBank/DDBJ whole genome shotgun (WGS) entry which is preliminary data.</text>
</comment>
<proteinExistence type="predicted"/>
<dbReference type="PANTHER" id="PTHR35118:SF2">
    <property type="entry name" value="PROTEIN KINASE DOMAIN-CONTAINING PROTEIN"/>
    <property type="match status" value="1"/>
</dbReference>
<protein>
    <submittedName>
        <fullName evidence="1">Uncharacterized protein</fullName>
    </submittedName>
</protein>
<dbReference type="PANTHER" id="PTHR35118">
    <property type="entry name" value="KINASE FAMILY PROTEIN"/>
    <property type="match status" value="1"/>
</dbReference>
<dbReference type="InterPro" id="IPR011009">
    <property type="entry name" value="Kinase-like_dom_sf"/>
</dbReference>
<name>A0AAN7KCQ4_TRANT</name>
<gene>
    <name evidence="1" type="ORF">SAY86_008337</name>
</gene>
<organism evidence="1 2">
    <name type="scientific">Trapa natans</name>
    <name type="common">Water chestnut</name>
    <dbReference type="NCBI Taxonomy" id="22666"/>
    <lineage>
        <taxon>Eukaryota</taxon>
        <taxon>Viridiplantae</taxon>
        <taxon>Streptophyta</taxon>
        <taxon>Embryophyta</taxon>
        <taxon>Tracheophyta</taxon>
        <taxon>Spermatophyta</taxon>
        <taxon>Magnoliopsida</taxon>
        <taxon>eudicotyledons</taxon>
        <taxon>Gunneridae</taxon>
        <taxon>Pentapetalae</taxon>
        <taxon>rosids</taxon>
        <taxon>malvids</taxon>
        <taxon>Myrtales</taxon>
        <taxon>Lythraceae</taxon>
        <taxon>Trapa</taxon>
    </lineage>
</organism>
<dbReference type="AlphaFoldDB" id="A0AAN7KCQ4"/>
<sequence>MSSPAGSFDRSLRKSNSDISAVSGISNLSKHFPPSKRLSKGLKEHVKSLIDVELFTQKLQGWVSENLLVGSFASPFEISELQKLDFALEGVLLQQLCRMPHSPYSSSDDEIIKEDTYVAVEDFLHAITTSLWRTFWRKSGPLPFLVYCPRGPRSKFYTVEKAIYRGRLSELCGLALVSRIGDDLQLHWNKLMVFVLYKPSILSEGNELKLSASVICEALFYGCHALIRRSLDRSGPLDFDSVFILVLDSNFGGVVKLGGDVSEIGVTVTPPSDSNSNSCPYEAASEWIMNHCEVCVSPVDQIWNKFGNANWGDLGTLQFIMATFYSIVQWNGPPRKSLSSMASGHSLRLQKRRMECCLPEREVDPVPFESISHQNGEIIEVDDNGKESIPSLRKNASRVQFEPGEVLLLDINGTQHQEGPRSFQVQESHVGGNDYLYSAVSLDHPSELLSLYVGAHPSRLEPSWEDMSLWYQVQRQIKVLNTLRLRGVASKNLPELVVSGRIQHPGPCIKDDKSSPVGTRCNHPSCGTPILVSRPVGEPLSFVIARDGLLPSHEATRICRDCLSALRSASMVNIHHGDICPENIVRVASGKKPPLNILTSWGRAVLEDRDSPAVNLQFSSSHALRHGKLCPSSDAESLVYLLLFVCGGAIPQHDSIESALQWRERSWARRSIQSQLGEVNALLKAFADYVDSLCGTPYPVDFDIWVKRLSAAVDGSAHKGKTIEEEC</sequence>
<accession>A0AAN7KCQ4</accession>